<organism evidence="2 3">
    <name type="scientific">Xylanimonas ulmi</name>
    <dbReference type="NCBI Taxonomy" id="228973"/>
    <lineage>
        <taxon>Bacteria</taxon>
        <taxon>Bacillati</taxon>
        <taxon>Actinomycetota</taxon>
        <taxon>Actinomycetes</taxon>
        <taxon>Micrococcales</taxon>
        <taxon>Promicromonosporaceae</taxon>
        <taxon>Xylanimonas</taxon>
    </lineage>
</organism>
<gene>
    <name evidence="2" type="ORF">EV386_3641</name>
</gene>
<reference evidence="2 3" key="1">
    <citation type="submission" date="2019-02" db="EMBL/GenBank/DDBJ databases">
        <title>Sequencing the genomes of 1000 actinobacteria strains.</title>
        <authorList>
            <person name="Klenk H.-P."/>
        </authorList>
    </citation>
    <scope>NUCLEOTIDE SEQUENCE [LARGE SCALE GENOMIC DNA]</scope>
    <source>
        <strain evidence="2 3">DSM 16932</strain>
    </source>
</reference>
<comment type="caution">
    <text evidence="2">The sequence shown here is derived from an EMBL/GenBank/DDBJ whole genome shotgun (WGS) entry which is preliminary data.</text>
</comment>
<dbReference type="InterPro" id="IPR059125">
    <property type="entry name" value="Ferritin_actino"/>
</dbReference>
<dbReference type="AlphaFoldDB" id="A0A4Q7M984"/>
<dbReference type="EMBL" id="SGWX01000001">
    <property type="protein sequence ID" value="RZS63278.1"/>
    <property type="molecule type" value="Genomic_DNA"/>
</dbReference>
<protein>
    <submittedName>
        <fullName evidence="2">tRNA-(MS[2]IO[6]A)-hydroxylase MiaE-like protein</fullName>
    </submittedName>
</protein>
<feature type="domain" description="Ferritin-like" evidence="1">
    <location>
        <begin position="24"/>
        <end position="191"/>
    </location>
</feature>
<name>A0A4Q7M984_9MICO</name>
<dbReference type="OrthoDB" id="3728083at2"/>
<dbReference type="Pfam" id="PF13794">
    <property type="entry name" value="MiaE_2"/>
    <property type="match status" value="1"/>
</dbReference>
<dbReference type="InterPro" id="IPR012347">
    <property type="entry name" value="Ferritin-like"/>
</dbReference>
<evidence type="ECO:0000313" key="2">
    <source>
        <dbReference type="EMBL" id="RZS63278.1"/>
    </source>
</evidence>
<sequence>MSEQPTVAHDVVRRAGDGPFLEVTGLAAYVRLGLFGLIGAHTWDAPDLASAQRMVTIGLRVGEQQRALLAIGAAHGVEPVALMAPFAGVLDSFEARTAESTWWEGLLKGVVGHGVASDLCRLLARGLPSGLAAEVGAAMAYHDDDERSTAIIRAGVDADERLASRLALWGRRVVGESLSLSQTLLVTRPSFGVLAQAVTPSDADTDDGDAAPAGAVAWVLSELTAEHTRRMDRMGLAA</sequence>
<dbReference type="RefSeq" id="WP_130416661.1">
    <property type="nucleotide sequence ID" value="NZ_SGWX01000001.1"/>
</dbReference>
<accession>A0A4Q7M984</accession>
<evidence type="ECO:0000313" key="3">
    <source>
        <dbReference type="Proteomes" id="UP000293852"/>
    </source>
</evidence>
<dbReference type="Proteomes" id="UP000293852">
    <property type="component" value="Unassembled WGS sequence"/>
</dbReference>
<keyword evidence="3" id="KW-1185">Reference proteome</keyword>
<evidence type="ECO:0000259" key="1">
    <source>
        <dbReference type="Pfam" id="PF13794"/>
    </source>
</evidence>
<dbReference type="Gene3D" id="1.20.1260.10">
    <property type="match status" value="1"/>
</dbReference>
<proteinExistence type="predicted"/>